<evidence type="ECO:0008006" key="9">
    <source>
        <dbReference type="Google" id="ProtNLM"/>
    </source>
</evidence>
<dbReference type="InterPro" id="IPR004960">
    <property type="entry name" value="LipA_acyltrans"/>
</dbReference>
<keyword evidence="5" id="KW-0472">Membrane</keyword>
<gene>
    <name evidence="7" type="ORF">FRY74_09230</name>
</gene>
<comment type="caution">
    <text evidence="7">The sequence shown here is derived from an EMBL/GenBank/DDBJ whole genome shotgun (WGS) entry which is preliminary data.</text>
</comment>
<evidence type="ECO:0000256" key="2">
    <source>
        <dbReference type="ARBA" id="ARBA00022475"/>
    </source>
</evidence>
<dbReference type="EMBL" id="VOOS01000004">
    <property type="protein sequence ID" value="TXB64623.1"/>
    <property type="molecule type" value="Genomic_DNA"/>
</dbReference>
<dbReference type="GO" id="GO:0005886">
    <property type="term" value="C:plasma membrane"/>
    <property type="evidence" value="ECO:0007669"/>
    <property type="project" value="UniProtKB-SubCell"/>
</dbReference>
<dbReference type="PANTHER" id="PTHR30606">
    <property type="entry name" value="LIPID A BIOSYNTHESIS LAUROYL ACYLTRANSFERASE"/>
    <property type="match status" value="1"/>
</dbReference>
<keyword evidence="2" id="KW-1003">Cell membrane</keyword>
<keyword evidence="4" id="KW-0808">Transferase</keyword>
<dbReference type="AlphaFoldDB" id="A0A5C6RQV5"/>
<dbReference type="Proteomes" id="UP000321721">
    <property type="component" value="Unassembled WGS sequence"/>
</dbReference>
<organism evidence="7 8">
    <name type="scientific">Vicingus serpentipes</name>
    <dbReference type="NCBI Taxonomy" id="1926625"/>
    <lineage>
        <taxon>Bacteria</taxon>
        <taxon>Pseudomonadati</taxon>
        <taxon>Bacteroidota</taxon>
        <taxon>Flavobacteriia</taxon>
        <taxon>Flavobacteriales</taxon>
        <taxon>Vicingaceae</taxon>
        <taxon>Vicingus</taxon>
    </lineage>
</organism>
<evidence type="ECO:0000256" key="1">
    <source>
        <dbReference type="ARBA" id="ARBA00004533"/>
    </source>
</evidence>
<dbReference type="PANTHER" id="PTHR30606:SF10">
    <property type="entry name" value="PHOSPHATIDYLINOSITOL MANNOSIDE ACYLTRANSFERASE"/>
    <property type="match status" value="1"/>
</dbReference>
<dbReference type="GO" id="GO:0016746">
    <property type="term" value="F:acyltransferase activity"/>
    <property type="evidence" value="ECO:0007669"/>
    <property type="project" value="UniProtKB-KW"/>
</dbReference>
<keyword evidence="6" id="KW-0012">Acyltransferase</keyword>
<sequence length="288" mass="34478">MVNRIVYYLLILPISYLPHFLLYRVSDFAFFMMFHVLGYRKKVVYGNIKNSFPDKTPKEHHQIAKKFYVHFCDVIVEGLKGFTISEKELNKRFKVRDRTIVDKLYEEGKDIVFVGGHYNNWEILALGVSMQMRHLLIGIYKPLSNKYFDEKMQTSRQRFGMMLCPMSQTKKYFEKDFGRPKGIIFGMDQSPSNPKKAHWMTFLNQDTAVFYGAEKYAKEYNMPVVYGVIHKPKRGYYEAEFKMVTETPNEMGQGEIIEKAHRFLEDNINELPQYWLWTHRRWKHKREE</sequence>
<accession>A0A5C6RQV5</accession>
<dbReference type="GO" id="GO:0009247">
    <property type="term" value="P:glycolipid biosynthetic process"/>
    <property type="evidence" value="ECO:0007669"/>
    <property type="project" value="UniProtKB-ARBA"/>
</dbReference>
<evidence type="ECO:0000256" key="3">
    <source>
        <dbReference type="ARBA" id="ARBA00022519"/>
    </source>
</evidence>
<dbReference type="OrthoDB" id="9801955at2"/>
<proteinExistence type="predicted"/>
<keyword evidence="3" id="KW-0997">Cell inner membrane</keyword>
<evidence type="ECO:0000256" key="5">
    <source>
        <dbReference type="ARBA" id="ARBA00023136"/>
    </source>
</evidence>
<name>A0A5C6RQV5_9FLAO</name>
<evidence type="ECO:0000313" key="7">
    <source>
        <dbReference type="EMBL" id="TXB64623.1"/>
    </source>
</evidence>
<reference evidence="7 8" key="1">
    <citation type="submission" date="2019-08" db="EMBL/GenBank/DDBJ databases">
        <title>Genome of Vicingus serpentipes NCIMB 15042.</title>
        <authorList>
            <person name="Bowman J.P."/>
        </authorList>
    </citation>
    <scope>NUCLEOTIDE SEQUENCE [LARGE SCALE GENOMIC DNA]</scope>
    <source>
        <strain evidence="7 8">NCIMB 15042</strain>
    </source>
</reference>
<dbReference type="CDD" id="cd07984">
    <property type="entry name" value="LPLAT_LABLAT-like"/>
    <property type="match status" value="1"/>
</dbReference>
<dbReference type="RefSeq" id="WP_147100775.1">
    <property type="nucleotide sequence ID" value="NZ_VOOS01000004.1"/>
</dbReference>
<evidence type="ECO:0000256" key="4">
    <source>
        <dbReference type="ARBA" id="ARBA00022679"/>
    </source>
</evidence>
<protein>
    <recommendedName>
        <fullName evidence="9">Lipid A biosynthesis acyltransferase</fullName>
    </recommendedName>
</protein>
<comment type="subcellular location">
    <subcellularLocation>
        <location evidence="1">Cell inner membrane</location>
    </subcellularLocation>
</comment>
<evidence type="ECO:0000313" key="8">
    <source>
        <dbReference type="Proteomes" id="UP000321721"/>
    </source>
</evidence>
<evidence type="ECO:0000256" key="6">
    <source>
        <dbReference type="ARBA" id="ARBA00023315"/>
    </source>
</evidence>
<keyword evidence="8" id="KW-1185">Reference proteome</keyword>
<dbReference type="Pfam" id="PF03279">
    <property type="entry name" value="Lip_A_acyltrans"/>
    <property type="match status" value="1"/>
</dbReference>